<proteinExistence type="predicted"/>
<dbReference type="RefSeq" id="WP_395545954.1">
    <property type="nucleotide sequence ID" value="NZ_JBGFTR010000052.1"/>
</dbReference>
<organism evidence="1 2">
    <name type="scientific">Oceanimonas smirnovii</name>
    <dbReference type="NCBI Taxonomy" id="264574"/>
    <lineage>
        <taxon>Bacteria</taxon>
        <taxon>Pseudomonadati</taxon>
        <taxon>Pseudomonadota</taxon>
        <taxon>Gammaproteobacteria</taxon>
        <taxon>Aeromonadales</taxon>
        <taxon>Aeromonadaceae</taxon>
        <taxon>Oceanimonas</taxon>
    </lineage>
</organism>
<comment type="caution">
    <text evidence="1">The sequence shown here is derived from an EMBL/GenBank/DDBJ whole genome shotgun (WGS) entry which is preliminary data.</text>
</comment>
<dbReference type="Proteomes" id="UP001610706">
    <property type="component" value="Unassembled WGS sequence"/>
</dbReference>
<evidence type="ECO:0000313" key="2">
    <source>
        <dbReference type="Proteomes" id="UP001610706"/>
    </source>
</evidence>
<feature type="non-terminal residue" evidence="1">
    <location>
        <position position="67"/>
    </location>
</feature>
<gene>
    <name evidence="1" type="ORF">AB9R89_14885</name>
</gene>
<dbReference type="EMBL" id="JBGFTR010000052">
    <property type="protein sequence ID" value="MFH7566585.1"/>
    <property type="molecule type" value="Genomic_DNA"/>
</dbReference>
<sequence>MLKLRFNDFLVKASGELCEPERQEKILTWTGLLQLGVWLAIGKPTTTPLSKALCISSKLCEHSADAE</sequence>
<protein>
    <submittedName>
        <fullName evidence="1">Uncharacterized protein</fullName>
    </submittedName>
</protein>
<name>A0ABW7P5P4_9GAMM</name>
<reference evidence="1 2" key="1">
    <citation type="submission" date="2024-08" db="EMBL/GenBank/DDBJ databases">
        <title>Oceanimonas smirnovii Genome sequencing and assembly.</title>
        <authorList>
            <person name="Tang B."/>
        </authorList>
    </citation>
    <scope>NUCLEOTIDE SEQUENCE [LARGE SCALE GENOMIC DNA]</scope>
    <source>
        <strain evidence="1 2">OS2020-119</strain>
    </source>
</reference>
<evidence type="ECO:0000313" key="1">
    <source>
        <dbReference type="EMBL" id="MFH7566585.1"/>
    </source>
</evidence>
<accession>A0ABW7P5P4</accession>
<keyword evidence="2" id="KW-1185">Reference proteome</keyword>